<proteinExistence type="predicted"/>
<accession>A0A919JV58</accession>
<keyword evidence="2" id="KW-1185">Reference proteome</keyword>
<protein>
    <submittedName>
        <fullName evidence="1">Uncharacterized protein</fullName>
    </submittedName>
</protein>
<organism evidence="1 2">
    <name type="scientific">Paractinoplanes rishiriensis</name>
    <dbReference type="NCBI Taxonomy" id="1050105"/>
    <lineage>
        <taxon>Bacteria</taxon>
        <taxon>Bacillati</taxon>
        <taxon>Actinomycetota</taxon>
        <taxon>Actinomycetes</taxon>
        <taxon>Micromonosporales</taxon>
        <taxon>Micromonosporaceae</taxon>
        <taxon>Paractinoplanes</taxon>
    </lineage>
</organism>
<name>A0A919JV58_9ACTN</name>
<reference evidence="1" key="1">
    <citation type="submission" date="2021-01" db="EMBL/GenBank/DDBJ databases">
        <title>Whole genome shotgun sequence of Actinoplanes rishiriensis NBRC 108556.</title>
        <authorList>
            <person name="Komaki H."/>
            <person name="Tamura T."/>
        </authorList>
    </citation>
    <scope>NUCLEOTIDE SEQUENCE</scope>
    <source>
        <strain evidence="1">NBRC 108556</strain>
    </source>
</reference>
<gene>
    <name evidence="1" type="ORF">Ari01nite_13770</name>
</gene>
<dbReference type="AlphaFoldDB" id="A0A919JV58"/>
<dbReference type="Proteomes" id="UP000636960">
    <property type="component" value="Unassembled WGS sequence"/>
</dbReference>
<evidence type="ECO:0000313" key="1">
    <source>
        <dbReference type="EMBL" id="GIE93912.1"/>
    </source>
</evidence>
<evidence type="ECO:0000313" key="2">
    <source>
        <dbReference type="Proteomes" id="UP000636960"/>
    </source>
</evidence>
<sequence length="72" mass="7798">MVSTRCRLVGQAAVIRQVRIRRSVTYWLEVAGPPALIVVALSVLSRVSSRCCRAIGAATSWVLVEAGAWSSR</sequence>
<dbReference type="EMBL" id="BOMV01000007">
    <property type="protein sequence ID" value="GIE93912.1"/>
    <property type="molecule type" value="Genomic_DNA"/>
</dbReference>
<comment type="caution">
    <text evidence="1">The sequence shown here is derived from an EMBL/GenBank/DDBJ whole genome shotgun (WGS) entry which is preliminary data.</text>
</comment>